<evidence type="ECO:0000313" key="1">
    <source>
        <dbReference type="EMBL" id="GGG20151.1"/>
    </source>
</evidence>
<reference evidence="1" key="1">
    <citation type="journal article" date="2014" name="Int. J. Syst. Evol. Microbiol.">
        <title>Complete genome sequence of Corynebacterium casei LMG S-19264T (=DSM 44701T), isolated from a smear-ripened cheese.</title>
        <authorList>
            <consortium name="US DOE Joint Genome Institute (JGI-PGF)"/>
            <person name="Walter F."/>
            <person name="Albersmeier A."/>
            <person name="Kalinowski J."/>
            <person name="Ruckert C."/>
        </authorList>
    </citation>
    <scope>NUCLEOTIDE SEQUENCE</scope>
    <source>
        <strain evidence="1">CCM 7905</strain>
    </source>
</reference>
<sequence>MITVASIPHAHVYVTGSIPAGDSVRVLTDPAPSVDAPAGQWWPPRFLEPEYLATRIHEIDVLHIHFGFEHFTPAQLTDVVELLGRHGTALVLTVHDLHNPHVADNTEHRRRLDVLVPAADVVLTLTEGAAREIEQTWNVSAIVVPHPHIVPLELVGAARPVRDRAVVGIHAKSLRANLDPESVLPAVIAAAASVDADVRLDIDDNMFDPSSHAYAPDAAERLLAFRRFPNVDVRVHARFDDDQFVDYLSDIDVSVLPYRFGTHSGWMEACRDVGTRVVAPSLGHYRDQFDCDTYEFGDDDSVRAAVVAAVAAASAPFDGTALRRERTAEQAAVRATHEAVYTSVATMAVSA</sequence>
<gene>
    <name evidence="1" type="ORF">GCM10007304_37550</name>
</gene>
<proteinExistence type="predicted"/>
<dbReference type="SUPFAM" id="SSF53756">
    <property type="entry name" value="UDP-Glycosyltransferase/glycogen phosphorylase"/>
    <property type="match status" value="1"/>
</dbReference>
<dbReference type="Proteomes" id="UP000654257">
    <property type="component" value="Unassembled WGS sequence"/>
</dbReference>
<comment type="caution">
    <text evidence="1">The sequence shown here is derived from an EMBL/GenBank/DDBJ whole genome shotgun (WGS) entry which is preliminary data.</text>
</comment>
<evidence type="ECO:0008006" key="3">
    <source>
        <dbReference type="Google" id="ProtNLM"/>
    </source>
</evidence>
<accession>A0A917G2N5</accession>
<organism evidence="1 2">
    <name type="scientific">Rhodococcoides trifolii</name>
    <dbReference type="NCBI Taxonomy" id="908250"/>
    <lineage>
        <taxon>Bacteria</taxon>
        <taxon>Bacillati</taxon>
        <taxon>Actinomycetota</taxon>
        <taxon>Actinomycetes</taxon>
        <taxon>Mycobacteriales</taxon>
        <taxon>Nocardiaceae</taxon>
        <taxon>Rhodococcoides</taxon>
    </lineage>
</organism>
<dbReference type="Gene3D" id="3.40.50.2000">
    <property type="entry name" value="Glycogen Phosphorylase B"/>
    <property type="match status" value="2"/>
</dbReference>
<dbReference type="EMBL" id="BMCU01000004">
    <property type="protein sequence ID" value="GGG20151.1"/>
    <property type="molecule type" value="Genomic_DNA"/>
</dbReference>
<dbReference type="RefSeq" id="WP_188546418.1">
    <property type="nucleotide sequence ID" value="NZ_BMCU01000004.1"/>
</dbReference>
<keyword evidence="2" id="KW-1185">Reference proteome</keyword>
<dbReference type="AlphaFoldDB" id="A0A917G2N5"/>
<protein>
    <recommendedName>
        <fullName evidence="3">Glycosyltransferase subfamily 4-like N-terminal domain-containing protein</fullName>
    </recommendedName>
</protein>
<name>A0A917G2N5_9NOCA</name>
<reference evidence="1" key="2">
    <citation type="submission" date="2020-09" db="EMBL/GenBank/DDBJ databases">
        <authorList>
            <person name="Sun Q."/>
            <person name="Sedlacek I."/>
        </authorList>
    </citation>
    <scope>NUCLEOTIDE SEQUENCE</scope>
    <source>
        <strain evidence="1">CCM 7905</strain>
    </source>
</reference>
<evidence type="ECO:0000313" key="2">
    <source>
        <dbReference type="Proteomes" id="UP000654257"/>
    </source>
</evidence>